<dbReference type="InterPro" id="IPR035992">
    <property type="entry name" value="Ricin_B-like_lectins"/>
</dbReference>
<dbReference type="PROSITE" id="PS50231">
    <property type="entry name" value="RICIN_B_LECTIN"/>
    <property type="match status" value="2"/>
</dbReference>
<evidence type="ECO:0000256" key="1">
    <source>
        <dbReference type="SAM" id="SignalP"/>
    </source>
</evidence>
<dbReference type="Pfam" id="PF00652">
    <property type="entry name" value="Ricin_B_lectin"/>
    <property type="match status" value="1"/>
</dbReference>
<name>A0ABS8ZPK8_9PSEU</name>
<dbReference type="EMBL" id="JAJVCN010000003">
    <property type="protein sequence ID" value="MCE7008875.1"/>
    <property type="molecule type" value="Genomic_DNA"/>
</dbReference>
<dbReference type="Pfam" id="PF14200">
    <property type="entry name" value="RicinB_lectin_2"/>
    <property type="match status" value="2"/>
</dbReference>
<proteinExistence type="predicted"/>
<keyword evidence="1" id="KW-0732">Signal</keyword>
<sequence>MRALSALTIASTVAGGIAAPALAAPASASVSSAAQADIDARIAAAAELGLDPSQIPLVGSDKNFVIFLWQKAKPGTHIKAAAERAFTDPDEAASTLFIVDGIFKAKALDVEEMKRKAEQDRQRLAAAAEIEWVNVPQVLLDGPSENFIFKLWEKSENSSHVQAAARALFADGTTEEQRQTFLVTGIYAASRADRIRKIEQAEQAERERLEREANLKAKASAWSAAVGSAVPEDIKNLPDREFIHEITKRALGVQVKAAAQAAFDKRDDPSAWKAFIFTGVHTAHKADLDERDRLEAVKAEQDVRKILEAAEKDGFQPTVATAARAALAGSIADRNAFLTLGYLNAIKVDQIKPADKLVVELQGARSRRCVQVAGELGSPNEGALADRAPTELWDCERGAKQVWELAAEGNGEYSLLNTASKLCLDTLDGTIIQAVCTDIPDQRWKFVENPADGTFQVRNVGTGTFVTPASSGVVNGTQLVEAVDLKSADQLWRIIDVTHTESTVKMTPGVVEIKGVASGHCMGVAPGREPDLAPARLVSCQFGQGRWELVSLGGKRYALKNGAGLCLDVKWGSVDDWAPLVQANCHLGGTEQWTFTKGDNGSYILTSVFSGKIADAFNSGTALGTPIIQFWDNGGGNQRWLVQPVTAS</sequence>
<dbReference type="InterPro" id="IPR000772">
    <property type="entry name" value="Ricin_B_lectin"/>
</dbReference>
<keyword evidence="4" id="KW-1185">Reference proteome</keyword>
<feature type="domain" description="Ricin B lectin" evidence="2">
    <location>
        <begin position="507"/>
        <end position="643"/>
    </location>
</feature>
<evidence type="ECO:0000313" key="3">
    <source>
        <dbReference type="EMBL" id="MCE7008875.1"/>
    </source>
</evidence>
<dbReference type="RefSeq" id="WP_233730328.1">
    <property type="nucleotide sequence ID" value="NZ_JAJVCN010000003.1"/>
</dbReference>
<feature type="signal peptide" evidence="1">
    <location>
        <begin position="1"/>
        <end position="23"/>
    </location>
</feature>
<reference evidence="3 4" key="1">
    <citation type="submission" date="2021-12" db="EMBL/GenBank/DDBJ databases">
        <title>Genome sequence of Kibdelosporangium philippinense ATCC 49844.</title>
        <authorList>
            <person name="Fedorov E.A."/>
            <person name="Omeragic M."/>
            <person name="Shalygina K.F."/>
            <person name="Maclea K.S."/>
        </authorList>
    </citation>
    <scope>NUCLEOTIDE SEQUENCE [LARGE SCALE GENOMIC DNA]</scope>
    <source>
        <strain evidence="3 4">ATCC 49844</strain>
    </source>
</reference>
<accession>A0ABS8ZPK8</accession>
<feature type="domain" description="Ricin B lectin" evidence="2">
    <location>
        <begin position="355"/>
        <end position="495"/>
    </location>
</feature>
<protein>
    <submittedName>
        <fullName evidence="3">RICIN domain-containing protein</fullName>
    </submittedName>
</protein>
<dbReference type="Proteomes" id="UP001521150">
    <property type="component" value="Unassembled WGS sequence"/>
</dbReference>
<dbReference type="SMART" id="SM00458">
    <property type="entry name" value="RICIN"/>
    <property type="match status" value="2"/>
</dbReference>
<dbReference type="Gene3D" id="2.80.10.50">
    <property type="match status" value="3"/>
</dbReference>
<comment type="caution">
    <text evidence="3">The sequence shown here is derived from an EMBL/GenBank/DDBJ whole genome shotgun (WGS) entry which is preliminary data.</text>
</comment>
<evidence type="ECO:0000313" key="4">
    <source>
        <dbReference type="Proteomes" id="UP001521150"/>
    </source>
</evidence>
<dbReference type="SUPFAM" id="SSF50370">
    <property type="entry name" value="Ricin B-like lectins"/>
    <property type="match status" value="2"/>
</dbReference>
<dbReference type="CDD" id="cd00161">
    <property type="entry name" value="beta-trefoil_Ricin-like"/>
    <property type="match status" value="2"/>
</dbReference>
<evidence type="ECO:0000259" key="2">
    <source>
        <dbReference type="SMART" id="SM00458"/>
    </source>
</evidence>
<gene>
    <name evidence="3" type="ORF">LWC34_39605</name>
</gene>
<organism evidence="3 4">
    <name type="scientific">Kibdelosporangium philippinense</name>
    <dbReference type="NCBI Taxonomy" id="211113"/>
    <lineage>
        <taxon>Bacteria</taxon>
        <taxon>Bacillati</taxon>
        <taxon>Actinomycetota</taxon>
        <taxon>Actinomycetes</taxon>
        <taxon>Pseudonocardiales</taxon>
        <taxon>Pseudonocardiaceae</taxon>
        <taxon>Kibdelosporangium</taxon>
    </lineage>
</organism>
<feature type="chain" id="PRO_5045131655" evidence="1">
    <location>
        <begin position="24"/>
        <end position="648"/>
    </location>
</feature>